<dbReference type="AlphaFoldDB" id="A0A0P6X528"/>
<dbReference type="InterPro" id="IPR035980">
    <property type="entry name" value="Ribosomal_bS6_sf"/>
</dbReference>
<keyword evidence="4" id="KW-0699">rRNA-binding</keyword>
<dbReference type="GO" id="GO:0070181">
    <property type="term" value="F:small ribosomal subunit rRNA binding"/>
    <property type="evidence" value="ECO:0007669"/>
    <property type="project" value="TreeGrafter"/>
</dbReference>
<dbReference type="GO" id="GO:0006412">
    <property type="term" value="P:translation"/>
    <property type="evidence" value="ECO:0007669"/>
    <property type="project" value="UniProtKB-UniRule"/>
</dbReference>
<keyword evidence="4" id="KW-0687">Ribonucleoprotein</keyword>
<organism evidence="5 6">
    <name type="scientific">Leptolinea tardivitalis</name>
    <dbReference type="NCBI Taxonomy" id="229920"/>
    <lineage>
        <taxon>Bacteria</taxon>
        <taxon>Bacillati</taxon>
        <taxon>Chloroflexota</taxon>
        <taxon>Anaerolineae</taxon>
        <taxon>Anaerolineales</taxon>
        <taxon>Anaerolineaceae</taxon>
        <taxon>Leptolinea</taxon>
    </lineage>
</organism>
<accession>A0A0P6X528</accession>
<sequence>MRNYEVVTIFQPDLDEAALSAAIEKVKGWITESGGSITKVDVWGKRRMAYMIRKTREGQYAVIYAQMEPAFTSTLERNLRFHEPLMRFLITLVD</sequence>
<dbReference type="GO" id="GO:1990904">
    <property type="term" value="C:ribonucleoprotein complex"/>
    <property type="evidence" value="ECO:0007669"/>
    <property type="project" value="UniProtKB-KW"/>
</dbReference>
<dbReference type="InterPro" id="IPR000529">
    <property type="entry name" value="Ribosomal_bS6"/>
</dbReference>
<dbReference type="RefSeq" id="WP_062420849.1">
    <property type="nucleotide sequence ID" value="NZ_BBYA01000006.1"/>
</dbReference>
<reference evidence="5 6" key="1">
    <citation type="submission" date="2015-07" db="EMBL/GenBank/DDBJ databases">
        <title>Genome sequence of Leptolinea tardivitalis DSM 16556.</title>
        <authorList>
            <person name="Hemp J."/>
            <person name="Ward L.M."/>
            <person name="Pace L.A."/>
            <person name="Fischer W.W."/>
        </authorList>
    </citation>
    <scope>NUCLEOTIDE SEQUENCE [LARGE SCALE GENOMIC DNA]</scope>
    <source>
        <strain evidence="5 6">YMTK-2</strain>
    </source>
</reference>
<dbReference type="OrthoDB" id="9812702at2"/>
<dbReference type="SUPFAM" id="SSF54995">
    <property type="entry name" value="Ribosomal protein S6"/>
    <property type="match status" value="1"/>
</dbReference>
<dbReference type="InterPro" id="IPR014717">
    <property type="entry name" value="Transl_elong_EF1B/ribsomal_bS6"/>
</dbReference>
<comment type="function">
    <text evidence="2 4">Binds together with bS18 to 16S ribosomal RNA.</text>
</comment>
<dbReference type="GO" id="GO:0005737">
    <property type="term" value="C:cytoplasm"/>
    <property type="evidence" value="ECO:0007669"/>
    <property type="project" value="UniProtKB-ARBA"/>
</dbReference>
<keyword evidence="4" id="KW-0689">Ribosomal protein</keyword>
<keyword evidence="6" id="KW-1185">Reference proteome</keyword>
<gene>
    <name evidence="4" type="primary">rpsF</name>
    <name evidence="5" type="ORF">ADM99_16745</name>
</gene>
<dbReference type="GO" id="GO:0005840">
    <property type="term" value="C:ribosome"/>
    <property type="evidence" value="ECO:0007669"/>
    <property type="project" value="UniProtKB-KW"/>
</dbReference>
<dbReference type="InterPro" id="IPR020814">
    <property type="entry name" value="Ribosomal_S6_plastid/chlpt"/>
</dbReference>
<comment type="caution">
    <text evidence="5">The sequence shown here is derived from an EMBL/GenBank/DDBJ whole genome shotgun (WGS) entry which is preliminary data.</text>
</comment>
<dbReference type="NCBIfam" id="TIGR00166">
    <property type="entry name" value="S6"/>
    <property type="match status" value="1"/>
</dbReference>
<dbReference type="CDD" id="cd00473">
    <property type="entry name" value="bS6"/>
    <property type="match status" value="1"/>
</dbReference>
<dbReference type="Proteomes" id="UP000050430">
    <property type="component" value="Unassembled WGS sequence"/>
</dbReference>
<dbReference type="STRING" id="229920.ADM99_16745"/>
<comment type="similarity">
    <text evidence="1 4">Belongs to the bacterial ribosomal protein bS6 family.</text>
</comment>
<dbReference type="Gene3D" id="3.30.70.60">
    <property type="match status" value="1"/>
</dbReference>
<dbReference type="HAMAP" id="MF_00360">
    <property type="entry name" value="Ribosomal_bS6"/>
    <property type="match status" value="1"/>
</dbReference>
<evidence type="ECO:0000256" key="1">
    <source>
        <dbReference type="ARBA" id="ARBA00009512"/>
    </source>
</evidence>
<evidence type="ECO:0000256" key="2">
    <source>
        <dbReference type="ARBA" id="ARBA00035104"/>
    </source>
</evidence>
<dbReference type="PANTHER" id="PTHR21011:SF1">
    <property type="entry name" value="SMALL RIBOSOMAL SUBUNIT PROTEIN BS6M"/>
    <property type="match status" value="1"/>
</dbReference>
<evidence type="ECO:0000256" key="4">
    <source>
        <dbReference type="HAMAP-Rule" id="MF_00360"/>
    </source>
</evidence>
<name>A0A0P6X528_9CHLR</name>
<proteinExistence type="inferred from homology"/>
<evidence type="ECO:0000313" key="5">
    <source>
        <dbReference type="EMBL" id="KPL69967.1"/>
    </source>
</evidence>
<dbReference type="PANTHER" id="PTHR21011">
    <property type="entry name" value="MITOCHONDRIAL 28S RIBOSOMAL PROTEIN S6"/>
    <property type="match status" value="1"/>
</dbReference>
<evidence type="ECO:0000256" key="3">
    <source>
        <dbReference type="ARBA" id="ARBA00035294"/>
    </source>
</evidence>
<dbReference type="Pfam" id="PF01250">
    <property type="entry name" value="Ribosomal_S6"/>
    <property type="match status" value="1"/>
</dbReference>
<keyword evidence="4" id="KW-0694">RNA-binding</keyword>
<dbReference type="EMBL" id="LGCK01000015">
    <property type="protein sequence ID" value="KPL69967.1"/>
    <property type="molecule type" value="Genomic_DNA"/>
</dbReference>
<protein>
    <recommendedName>
        <fullName evidence="3 4">Small ribosomal subunit protein bS6</fullName>
    </recommendedName>
</protein>
<evidence type="ECO:0000313" key="6">
    <source>
        <dbReference type="Proteomes" id="UP000050430"/>
    </source>
</evidence>
<dbReference type="GO" id="GO:0003735">
    <property type="term" value="F:structural constituent of ribosome"/>
    <property type="evidence" value="ECO:0007669"/>
    <property type="project" value="InterPro"/>
</dbReference>